<feature type="region of interest" description="Disordered" evidence="7">
    <location>
        <begin position="1"/>
        <end position="262"/>
    </location>
</feature>
<name>A0A5J5EJN7_9PEZI</name>
<dbReference type="OrthoDB" id="429671at2759"/>
<dbReference type="InterPro" id="IPR050164">
    <property type="entry name" value="Peptidase_C19"/>
</dbReference>
<protein>
    <recommendedName>
        <fullName evidence="6">Ubiquitin carboxyl-terminal hydrolase</fullName>
        <ecNumber evidence="6">3.4.19.12</ecNumber>
    </recommendedName>
</protein>
<dbReference type="GO" id="GO:0016579">
    <property type="term" value="P:protein deubiquitination"/>
    <property type="evidence" value="ECO:0007669"/>
    <property type="project" value="InterPro"/>
</dbReference>
<dbReference type="Pfam" id="PF00443">
    <property type="entry name" value="UCH"/>
    <property type="match status" value="1"/>
</dbReference>
<dbReference type="SUPFAM" id="SSF54001">
    <property type="entry name" value="Cysteine proteinases"/>
    <property type="match status" value="1"/>
</dbReference>
<feature type="compositionally biased region" description="Pro residues" evidence="7">
    <location>
        <begin position="122"/>
        <end position="134"/>
    </location>
</feature>
<evidence type="ECO:0000256" key="2">
    <source>
        <dbReference type="ARBA" id="ARBA00022670"/>
    </source>
</evidence>
<dbReference type="InterPro" id="IPR038765">
    <property type="entry name" value="Papain-like_cys_pep_sf"/>
</dbReference>
<keyword evidence="2 6" id="KW-0645">Protease</keyword>
<dbReference type="Gene3D" id="3.90.70.10">
    <property type="entry name" value="Cysteine proteinases"/>
    <property type="match status" value="1"/>
</dbReference>
<dbReference type="EC" id="3.4.19.12" evidence="6"/>
<accession>A0A5J5EJN7</accession>
<comment type="similarity">
    <text evidence="6">Belongs to the peptidase C19 family.</text>
</comment>
<dbReference type="PROSITE" id="PS00973">
    <property type="entry name" value="USP_2"/>
    <property type="match status" value="1"/>
</dbReference>
<evidence type="ECO:0000256" key="7">
    <source>
        <dbReference type="SAM" id="MobiDB-lite"/>
    </source>
</evidence>
<comment type="caution">
    <text evidence="9">The sequence shown here is derived from an EMBL/GenBank/DDBJ whole genome shotgun (WGS) entry which is preliminary data.</text>
</comment>
<feature type="compositionally biased region" description="Low complexity" evidence="7">
    <location>
        <begin position="168"/>
        <end position="194"/>
    </location>
</feature>
<dbReference type="InterPro" id="IPR018200">
    <property type="entry name" value="USP_CS"/>
</dbReference>
<reference evidence="9 10" key="1">
    <citation type="submission" date="2019-09" db="EMBL/GenBank/DDBJ databases">
        <title>Draft genome of the ectomycorrhizal ascomycete Sphaerosporella brunnea.</title>
        <authorList>
            <consortium name="DOE Joint Genome Institute"/>
            <person name="Benucci G.M."/>
            <person name="Marozzi G."/>
            <person name="Antonielli L."/>
            <person name="Sanchez S."/>
            <person name="Marco P."/>
            <person name="Wang X."/>
            <person name="Falini L.B."/>
            <person name="Barry K."/>
            <person name="Haridas S."/>
            <person name="Lipzen A."/>
            <person name="Labutti K."/>
            <person name="Grigoriev I.V."/>
            <person name="Murat C."/>
            <person name="Martin F."/>
            <person name="Albertini E."/>
            <person name="Donnini D."/>
            <person name="Bonito G."/>
        </authorList>
    </citation>
    <scope>NUCLEOTIDE SEQUENCE [LARGE SCALE GENOMIC DNA]</scope>
    <source>
        <strain evidence="9 10">Sb_GMNB300</strain>
    </source>
</reference>
<feature type="compositionally biased region" description="Low complexity" evidence="7">
    <location>
        <begin position="224"/>
        <end position="262"/>
    </location>
</feature>
<dbReference type="PROSITE" id="PS50235">
    <property type="entry name" value="USP_3"/>
    <property type="match status" value="1"/>
</dbReference>
<evidence type="ECO:0000256" key="4">
    <source>
        <dbReference type="ARBA" id="ARBA00022801"/>
    </source>
</evidence>
<evidence type="ECO:0000256" key="3">
    <source>
        <dbReference type="ARBA" id="ARBA00022786"/>
    </source>
</evidence>
<proteinExistence type="inferred from homology"/>
<dbReference type="PROSITE" id="PS00972">
    <property type="entry name" value="USP_1"/>
    <property type="match status" value="1"/>
</dbReference>
<dbReference type="GO" id="GO:0005829">
    <property type="term" value="C:cytosol"/>
    <property type="evidence" value="ECO:0007669"/>
    <property type="project" value="TreeGrafter"/>
</dbReference>
<evidence type="ECO:0000256" key="6">
    <source>
        <dbReference type="RuleBase" id="RU366025"/>
    </source>
</evidence>
<evidence type="ECO:0000256" key="5">
    <source>
        <dbReference type="ARBA" id="ARBA00022807"/>
    </source>
</evidence>
<dbReference type="PANTHER" id="PTHR24006">
    <property type="entry name" value="UBIQUITIN CARBOXYL-TERMINAL HYDROLASE"/>
    <property type="match status" value="1"/>
</dbReference>
<dbReference type="AlphaFoldDB" id="A0A5J5EJN7"/>
<dbReference type="PANTHER" id="PTHR24006:SF687">
    <property type="entry name" value="UBIQUITIN CARBOXYL-TERMINAL HYDROLASE 10"/>
    <property type="match status" value="1"/>
</dbReference>
<dbReference type="GO" id="GO:0005634">
    <property type="term" value="C:nucleus"/>
    <property type="evidence" value="ECO:0007669"/>
    <property type="project" value="TreeGrafter"/>
</dbReference>
<dbReference type="InterPro" id="IPR028889">
    <property type="entry name" value="USP"/>
</dbReference>
<gene>
    <name evidence="9" type="ORF">FN846DRAFT_817716</name>
</gene>
<dbReference type="PRINTS" id="PR01217">
    <property type="entry name" value="PRICHEXTENSN"/>
</dbReference>
<dbReference type="CDD" id="cd02257">
    <property type="entry name" value="Peptidase_C19"/>
    <property type="match status" value="1"/>
</dbReference>
<evidence type="ECO:0000259" key="8">
    <source>
        <dbReference type="PROSITE" id="PS50235"/>
    </source>
</evidence>
<keyword evidence="3 6" id="KW-0833">Ubl conjugation pathway</keyword>
<organism evidence="9 10">
    <name type="scientific">Sphaerosporella brunnea</name>
    <dbReference type="NCBI Taxonomy" id="1250544"/>
    <lineage>
        <taxon>Eukaryota</taxon>
        <taxon>Fungi</taxon>
        <taxon>Dikarya</taxon>
        <taxon>Ascomycota</taxon>
        <taxon>Pezizomycotina</taxon>
        <taxon>Pezizomycetes</taxon>
        <taxon>Pezizales</taxon>
        <taxon>Pyronemataceae</taxon>
        <taxon>Sphaerosporella</taxon>
    </lineage>
</organism>
<dbReference type="EMBL" id="VXIS01000237">
    <property type="protein sequence ID" value="KAA8895895.1"/>
    <property type="molecule type" value="Genomic_DNA"/>
</dbReference>
<evidence type="ECO:0000256" key="1">
    <source>
        <dbReference type="ARBA" id="ARBA00000707"/>
    </source>
</evidence>
<evidence type="ECO:0000313" key="10">
    <source>
        <dbReference type="Proteomes" id="UP000326924"/>
    </source>
</evidence>
<dbReference type="GO" id="GO:0006508">
    <property type="term" value="P:proteolysis"/>
    <property type="evidence" value="ECO:0007669"/>
    <property type="project" value="UniProtKB-KW"/>
</dbReference>
<comment type="catalytic activity">
    <reaction evidence="1 6">
        <text>Thiol-dependent hydrolysis of ester, thioester, amide, peptide and isopeptide bonds formed by the C-terminal Gly of ubiquitin (a 76-residue protein attached to proteins as an intracellular targeting signal).</text>
        <dbReference type="EC" id="3.4.19.12"/>
    </reaction>
</comment>
<sequence length="743" mass="80684">MHLPPAAVRPAVPDSSHARRRTNSNIPQMTNIHPPYYHPPPQPPYPYHCAPQTPPPVAASLSLQPLPTSQPLPPPPPPPPQVAPAPLLEPVILQRPAFKPPLPWYSAPGPFPGRRRRRRKPAPPTETPPPPRSPTPQQAQEPSAAPSVSVSELATPPTTNPPSEVDSTHPTTPSSTAPPSTVTSVPIKPAAAVPLTPPAVPAITPKSRVPKSQKTGERPQPISTNASTNGGTAPATPTTETTVPATPTTQAAAPAPNATQDADTPLTEAKLVPEATAAPVPAPQPIKPASWADLLKNKNQKAAAAAPTVAKTNGPVSGLNSSLEEALKAFQIHGDLTNTPFLEPRGLVNTGNMCFMNAILQMLVFCGPFYYFLDRAASCAKHIKHNTPLIEAMIMFMREFRIITADPRSKIKSDDLESLGEPFAPEYFYETIRQLKRFSHMRQRGHQQDAEEFLGFLLDGLHEEAVEVMQKVNPTVASTNGATETEEAGWMEVGPKQKAATTRTTEITESPITKIFGGKLRSVFSVTGLSNSVILEPYTPLQLDIHTSDVNSVVDALKHLTTPESLQDFKSPKGPNVTATKQVFIETLPPVLILHLKRFQYDNTGGTQKIWKKIAYPLELVIPREAMSKVVYHPVPPKYRLIGVVYHHGSSAQGGHYTVDVLRQDAKSWIRLDDTSIQMVASRDVAVDVKDIGKYNADGDDCDGWVGNWEQVNGSGSSGQNKGERRYVGKDSRTAYILFYQRI</sequence>
<keyword evidence="10" id="KW-1185">Reference proteome</keyword>
<dbReference type="GO" id="GO:0004843">
    <property type="term" value="F:cysteine-type deubiquitinase activity"/>
    <property type="evidence" value="ECO:0007669"/>
    <property type="project" value="UniProtKB-UniRule"/>
</dbReference>
<evidence type="ECO:0000313" key="9">
    <source>
        <dbReference type="EMBL" id="KAA8895895.1"/>
    </source>
</evidence>
<keyword evidence="4 6" id="KW-0378">Hydrolase</keyword>
<dbReference type="InterPro" id="IPR001394">
    <property type="entry name" value="Peptidase_C19_UCH"/>
</dbReference>
<dbReference type="Proteomes" id="UP000326924">
    <property type="component" value="Unassembled WGS sequence"/>
</dbReference>
<feature type="compositionally biased region" description="Pro residues" evidence="7">
    <location>
        <begin position="68"/>
        <end position="83"/>
    </location>
</feature>
<feature type="compositionally biased region" description="Polar residues" evidence="7">
    <location>
        <begin position="137"/>
        <end position="152"/>
    </location>
</feature>
<dbReference type="InParanoid" id="A0A5J5EJN7"/>
<feature type="compositionally biased region" description="Pro residues" evidence="7">
    <location>
        <begin position="36"/>
        <end position="57"/>
    </location>
</feature>
<feature type="domain" description="USP" evidence="8">
    <location>
        <begin position="345"/>
        <end position="743"/>
    </location>
</feature>
<dbReference type="FunCoup" id="A0A5J5EJN7">
    <property type="interactions" value="41"/>
</dbReference>
<keyword evidence="5 6" id="KW-0788">Thiol protease</keyword>